<dbReference type="AlphaFoldDB" id="A0A9P0G6N0"/>
<dbReference type="EMBL" id="OV651828">
    <property type="protein sequence ID" value="CAH1104089.1"/>
    <property type="molecule type" value="Genomic_DNA"/>
</dbReference>
<dbReference type="PANTHER" id="PTHR16246">
    <property type="entry name" value="HOST CELL FACTOR C1 REGULATOR 1"/>
    <property type="match status" value="1"/>
</dbReference>
<evidence type="ECO:0000313" key="3">
    <source>
        <dbReference type="Proteomes" id="UP001153636"/>
    </source>
</evidence>
<sequence>MDSNKMTGEPNQQNQTSVFGFDEYPPPFQVNWNQTNPFANIIPQYNASMSQHQQMFVPEPGSPFSTAVNVSPLVTPVPVPNLALSTIVPTNNSFDQQLSGFSFGNRKPNQEVFQFENLAGFGSREIRCKRKTDSPPLRPVKQHITEEKMAEHMSKLHISSETAAPVETDSSRIRRLYMCEEMRKLQTDPILPQSLLSRIQSPCTALVLWKPPAKLVPISDSTVADQSKSKNSDSKKSDEPADEAEMSEVILSTMDLDTC</sequence>
<dbReference type="InterPro" id="IPR029195">
    <property type="entry name" value="HCFC1R1"/>
</dbReference>
<organism evidence="2 3">
    <name type="scientific">Psylliodes chrysocephalus</name>
    <dbReference type="NCBI Taxonomy" id="3402493"/>
    <lineage>
        <taxon>Eukaryota</taxon>
        <taxon>Metazoa</taxon>
        <taxon>Ecdysozoa</taxon>
        <taxon>Arthropoda</taxon>
        <taxon>Hexapoda</taxon>
        <taxon>Insecta</taxon>
        <taxon>Pterygota</taxon>
        <taxon>Neoptera</taxon>
        <taxon>Endopterygota</taxon>
        <taxon>Coleoptera</taxon>
        <taxon>Polyphaga</taxon>
        <taxon>Cucujiformia</taxon>
        <taxon>Chrysomeloidea</taxon>
        <taxon>Chrysomelidae</taxon>
        <taxon>Galerucinae</taxon>
        <taxon>Alticini</taxon>
        <taxon>Psylliodes</taxon>
    </lineage>
</organism>
<feature type="region of interest" description="Disordered" evidence="1">
    <location>
        <begin position="1"/>
        <end position="20"/>
    </location>
</feature>
<name>A0A9P0G6N0_9CUCU</name>
<dbReference type="Proteomes" id="UP001153636">
    <property type="component" value="Chromosome 16"/>
</dbReference>
<feature type="compositionally biased region" description="Basic and acidic residues" evidence="1">
    <location>
        <begin position="227"/>
        <end position="239"/>
    </location>
</feature>
<dbReference type="PANTHER" id="PTHR16246:SF2">
    <property type="entry name" value="HOST CELL FACTOR C1 REGULATOR 1"/>
    <property type="match status" value="1"/>
</dbReference>
<evidence type="ECO:0000313" key="2">
    <source>
        <dbReference type="EMBL" id="CAH1104089.1"/>
    </source>
</evidence>
<dbReference type="OrthoDB" id="6723881at2759"/>
<gene>
    <name evidence="2" type="ORF">PSYICH_LOCUS5064</name>
</gene>
<accession>A0A9P0G6N0</accession>
<feature type="compositionally biased region" description="Polar residues" evidence="1">
    <location>
        <begin position="1"/>
        <end position="18"/>
    </location>
</feature>
<feature type="region of interest" description="Disordered" evidence="1">
    <location>
        <begin position="220"/>
        <end position="259"/>
    </location>
</feature>
<proteinExistence type="predicted"/>
<protein>
    <submittedName>
        <fullName evidence="2">Uncharacterized protein</fullName>
    </submittedName>
</protein>
<keyword evidence="3" id="KW-1185">Reference proteome</keyword>
<reference evidence="2" key="1">
    <citation type="submission" date="2022-01" db="EMBL/GenBank/DDBJ databases">
        <authorList>
            <person name="King R."/>
        </authorList>
    </citation>
    <scope>NUCLEOTIDE SEQUENCE</scope>
</reference>
<evidence type="ECO:0000256" key="1">
    <source>
        <dbReference type="SAM" id="MobiDB-lite"/>
    </source>
</evidence>